<dbReference type="InterPro" id="IPR042111">
    <property type="entry name" value="Adenylosuccinate_synth_dom3"/>
</dbReference>
<feature type="binding site" evidence="8">
    <location>
        <begin position="40"/>
        <end position="42"/>
    </location>
    <ligand>
        <name>GTP</name>
        <dbReference type="ChEBI" id="CHEBI:37565"/>
    </ligand>
</feature>
<keyword evidence="4 8" id="KW-0547">Nucleotide-binding</keyword>
<feature type="binding site" evidence="8">
    <location>
        <position position="40"/>
    </location>
    <ligand>
        <name>Mg(2+)</name>
        <dbReference type="ChEBI" id="CHEBI:18420"/>
    </ligand>
</feature>
<dbReference type="FunFam" id="3.90.170.10:FF:000001">
    <property type="entry name" value="Adenylosuccinate synthetase"/>
    <property type="match status" value="1"/>
</dbReference>
<dbReference type="NCBIfam" id="NF002223">
    <property type="entry name" value="PRK01117.1"/>
    <property type="match status" value="1"/>
</dbReference>
<evidence type="ECO:0000256" key="9">
    <source>
        <dbReference type="PROSITE-ProRule" id="PRU10134"/>
    </source>
</evidence>
<feature type="binding site" evidence="8">
    <location>
        <begin position="304"/>
        <end position="310"/>
    </location>
    <ligand>
        <name>substrate</name>
    </ligand>
</feature>
<dbReference type="eggNOG" id="COG0104">
    <property type="taxonomic scope" value="Bacteria"/>
</dbReference>
<reference evidence="11 12" key="1">
    <citation type="submission" date="2010-12" db="EMBL/GenBank/DDBJ databases">
        <title>Whole genome sequence of Anaerolinea thermophila UNI-1.</title>
        <authorList>
            <person name="Narita-Yamada S."/>
            <person name="Kishi E."/>
            <person name="Watanabe Y."/>
            <person name="Takasaki K."/>
            <person name="Ankai A."/>
            <person name="Oguchi A."/>
            <person name="Fukui S."/>
            <person name="Takahashi M."/>
            <person name="Yashiro I."/>
            <person name="Hosoyama A."/>
            <person name="Sekiguchi Y."/>
            <person name="Hanada S."/>
            <person name="Fujita N."/>
        </authorList>
    </citation>
    <scope>NUCLEOTIDE SEQUENCE [LARGE SCALE GENOMIC DNA]</scope>
    <source>
        <strain evidence="12">DSM 14523 / JCM 11388 / NBRC 100420 / UNI-1</strain>
    </source>
</reference>
<feature type="binding site" evidence="8">
    <location>
        <position position="13"/>
    </location>
    <ligand>
        <name>Mg(2+)</name>
        <dbReference type="ChEBI" id="CHEBI:18420"/>
    </ligand>
</feature>
<feature type="binding site" description="in other chain" evidence="8">
    <location>
        <position position="308"/>
    </location>
    <ligand>
        <name>IMP</name>
        <dbReference type="ChEBI" id="CHEBI:58053"/>
        <note>ligand shared between dimeric partners</note>
    </ligand>
</feature>
<feature type="binding site" description="in other chain" evidence="8">
    <location>
        <begin position="38"/>
        <end position="41"/>
    </location>
    <ligand>
        <name>IMP</name>
        <dbReference type="ChEBI" id="CHEBI:58053"/>
        <note>ligand shared between dimeric partners</note>
    </ligand>
</feature>
<dbReference type="KEGG" id="atm:ANT_28910"/>
<dbReference type="HAMAP" id="MF_00011">
    <property type="entry name" value="Adenylosucc_synth"/>
    <property type="match status" value="1"/>
</dbReference>
<dbReference type="UniPathway" id="UPA00075">
    <property type="reaction ID" value="UER00335"/>
</dbReference>
<dbReference type="InterPro" id="IPR027417">
    <property type="entry name" value="P-loop_NTPase"/>
</dbReference>
<dbReference type="STRING" id="926569.ANT_28910"/>
<keyword evidence="2 8" id="KW-0436">Ligase</keyword>
<feature type="binding site" evidence="8">
    <location>
        <begin position="336"/>
        <end position="338"/>
    </location>
    <ligand>
        <name>GTP</name>
        <dbReference type="ChEBI" id="CHEBI:37565"/>
    </ligand>
</feature>
<comment type="catalytic activity">
    <reaction evidence="8 10">
        <text>IMP + L-aspartate + GTP = N(6)-(1,2-dicarboxyethyl)-AMP + GDP + phosphate + 2 H(+)</text>
        <dbReference type="Rhea" id="RHEA:15753"/>
        <dbReference type="ChEBI" id="CHEBI:15378"/>
        <dbReference type="ChEBI" id="CHEBI:29991"/>
        <dbReference type="ChEBI" id="CHEBI:37565"/>
        <dbReference type="ChEBI" id="CHEBI:43474"/>
        <dbReference type="ChEBI" id="CHEBI:57567"/>
        <dbReference type="ChEBI" id="CHEBI:58053"/>
        <dbReference type="ChEBI" id="CHEBI:58189"/>
        <dbReference type="EC" id="6.3.4.4"/>
    </reaction>
</comment>
<dbReference type="GO" id="GO:0000287">
    <property type="term" value="F:magnesium ion binding"/>
    <property type="evidence" value="ECO:0007669"/>
    <property type="project" value="UniProtKB-UniRule"/>
</dbReference>
<dbReference type="InterPro" id="IPR042109">
    <property type="entry name" value="Adenylosuccinate_synth_dom1"/>
</dbReference>
<dbReference type="Pfam" id="PF00709">
    <property type="entry name" value="Adenylsucc_synt"/>
    <property type="match status" value="1"/>
</dbReference>
<keyword evidence="6 8" id="KW-0460">Magnesium</keyword>
<feature type="binding site" evidence="8">
    <location>
        <position position="310"/>
    </location>
    <ligand>
        <name>GTP</name>
        <dbReference type="ChEBI" id="CHEBI:37565"/>
    </ligand>
</feature>
<dbReference type="InterPro" id="IPR033128">
    <property type="entry name" value="Adenylosuccin_syn_Lys_AS"/>
</dbReference>
<dbReference type="PANTHER" id="PTHR11846">
    <property type="entry name" value="ADENYLOSUCCINATE SYNTHETASE"/>
    <property type="match status" value="1"/>
</dbReference>
<dbReference type="Gene3D" id="3.90.170.10">
    <property type="entry name" value="Adenylosuccinate Synthetase, subunit A, domain 3"/>
    <property type="match status" value="1"/>
</dbReference>
<name>E8N1X0_ANATU</name>
<evidence type="ECO:0000256" key="6">
    <source>
        <dbReference type="ARBA" id="ARBA00022842"/>
    </source>
</evidence>
<evidence type="ECO:0000313" key="11">
    <source>
        <dbReference type="EMBL" id="BAJ64917.1"/>
    </source>
</evidence>
<dbReference type="PROSITE" id="PS00513">
    <property type="entry name" value="ADENYLOSUCCIN_SYN_2"/>
    <property type="match status" value="1"/>
</dbReference>
<dbReference type="CDD" id="cd03108">
    <property type="entry name" value="AdSS"/>
    <property type="match status" value="1"/>
</dbReference>
<feature type="active site" description="Proton acceptor" evidence="8">
    <location>
        <position position="13"/>
    </location>
</feature>
<dbReference type="GO" id="GO:0046040">
    <property type="term" value="P:IMP metabolic process"/>
    <property type="evidence" value="ECO:0007669"/>
    <property type="project" value="TreeGrafter"/>
</dbReference>
<evidence type="ECO:0000256" key="7">
    <source>
        <dbReference type="ARBA" id="ARBA00023134"/>
    </source>
</evidence>
<evidence type="ECO:0000256" key="4">
    <source>
        <dbReference type="ARBA" id="ARBA00022741"/>
    </source>
</evidence>
<dbReference type="FunFam" id="1.10.300.10:FF:000001">
    <property type="entry name" value="Adenylosuccinate synthetase"/>
    <property type="match status" value="1"/>
</dbReference>
<evidence type="ECO:0000256" key="2">
    <source>
        <dbReference type="ARBA" id="ARBA00022598"/>
    </source>
</evidence>
<keyword evidence="12" id="KW-1185">Reference proteome</keyword>
<dbReference type="FunCoup" id="E8N1X0">
    <property type="interactions" value="417"/>
</dbReference>
<organism evidence="11 12">
    <name type="scientific">Anaerolinea thermophila (strain DSM 14523 / JCM 11388 / NBRC 100420 / UNI-1)</name>
    <dbReference type="NCBI Taxonomy" id="926569"/>
    <lineage>
        <taxon>Bacteria</taxon>
        <taxon>Bacillati</taxon>
        <taxon>Chloroflexota</taxon>
        <taxon>Anaerolineae</taxon>
        <taxon>Anaerolineales</taxon>
        <taxon>Anaerolineaceae</taxon>
        <taxon>Anaerolinea</taxon>
    </lineage>
</organism>
<evidence type="ECO:0000256" key="5">
    <source>
        <dbReference type="ARBA" id="ARBA00022755"/>
    </source>
</evidence>
<accession>E8N1X0</accession>
<dbReference type="Gene3D" id="3.40.440.10">
    <property type="entry name" value="Adenylosuccinate Synthetase, subunit A, domain 1"/>
    <property type="match status" value="1"/>
</dbReference>
<gene>
    <name evidence="8 11" type="primary">purA</name>
    <name evidence="11" type="ordered locus">ANT_28910</name>
</gene>
<comment type="subunit">
    <text evidence="1 8">Homodimer.</text>
</comment>
<feature type="binding site" description="in other chain" evidence="8">
    <location>
        <position position="225"/>
    </location>
    <ligand>
        <name>IMP</name>
        <dbReference type="ChEBI" id="CHEBI:58053"/>
        <note>ligand shared between dimeric partners</note>
    </ligand>
</feature>
<comment type="pathway">
    <text evidence="8 10">Purine metabolism; AMP biosynthesis via de novo pathway; AMP from IMP: step 1/2.</text>
</comment>
<keyword evidence="5 8" id="KW-0658">Purine biosynthesis</keyword>
<feature type="binding site" description="in other chain" evidence="8">
    <location>
        <position position="240"/>
    </location>
    <ligand>
        <name>IMP</name>
        <dbReference type="ChEBI" id="CHEBI:58053"/>
        <note>ligand shared between dimeric partners</note>
    </ligand>
</feature>
<dbReference type="SUPFAM" id="SSF52540">
    <property type="entry name" value="P-loop containing nucleoside triphosphate hydrolases"/>
    <property type="match status" value="1"/>
</dbReference>
<dbReference type="Proteomes" id="UP000008922">
    <property type="component" value="Chromosome"/>
</dbReference>
<feature type="active site" evidence="9">
    <location>
        <position position="141"/>
    </location>
</feature>
<feature type="binding site" description="in other chain" evidence="8">
    <location>
        <position position="130"/>
    </location>
    <ligand>
        <name>IMP</name>
        <dbReference type="ChEBI" id="CHEBI:58053"/>
        <note>ligand shared between dimeric partners</note>
    </ligand>
</feature>
<dbReference type="Gene3D" id="1.10.300.10">
    <property type="entry name" value="Adenylosuccinate Synthetase, subunit A, domain 2"/>
    <property type="match status" value="1"/>
</dbReference>
<evidence type="ECO:0000256" key="10">
    <source>
        <dbReference type="RuleBase" id="RU000520"/>
    </source>
</evidence>
<proteinExistence type="inferred from homology"/>
<dbReference type="HOGENOM" id="CLU_029848_0_0_0"/>
<dbReference type="PROSITE" id="PS01266">
    <property type="entry name" value="ADENYLOSUCCIN_SYN_1"/>
    <property type="match status" value="1"/>
</dbReference>
<dbReference type="InterPro" id="IPR001114">
    <property type="entry name" value="Adenylosuccinate_synthetase"/>
</dbReference>
<evidence type="ECO:0000256" key="1">
    <source>
        <dbReference type="ARBA" id="ARBA00011738"/>
    </source>
</evidence>
<dbReference type="OrthoDB" id="9807553at2"/>
<dbReference type="EC" id="6.3.4.4" evidence="8 10"/>
<dbReference type="GO" id="GO:0044208">
    <property type="term" value="P:'de novo' AMP biosynthetic process"/>
    <property type="evidence" value="ECO:0007669"/>
    <property type="project" value="UniProtKB-UniRule"/>
</dbReference>
<keyword evidence="7 8" id="KW-0342">GTP-binding</keyword>
<dbReference type="GO" id="GO:0005737">
    <property type="term" value="C:cytoplasm"/>
    <property type="evidence" value="ECO:0007669"/>
    <property type="project" value="UniProtKB-SubCell"/>
</dbReference>
<evidence type="ECO:0000313" key="12">
    <source>
        <dbReference type="Proteomes" id="UP000008922"/>
    </source>
</evidence>
<dbReference type="EMBL" id="AP012029">
    <property type="protein sequence ID" value="BAJ64917.1"/>
    <property type="molecule type" value="Genomic_DNA"/>
</dbReference>
<comment type="similarity">
    <text evidence="8 10">Belongs to the adenylosuccinate synthetase family.</text>
</comment>
<feature type="active site" description="Proton donor" evidence="8">
    <location>
        <position position="41"/>
    </location>
</feature>
<dbReference type="InParanoid" id="E8N1X0"/>
<feature type="binding site" description="in other chain" evidence="8">
    <location>
        <begin position="13"/>
        <end position="16"/>
    </location>
    <ligand>
        <name>IMP</name>
        <dbReference type="ChEBI" id="CHEBI:58053"/>
        <note>ligand shared between dimeric partners</note>
    </ligand>
</feature>
<dbReference type="RefSeq" id="WP_013561262.1">
    <property type="nucleotide sequence ID" value="NC_014960.1"/>
</dbReference>
<dbReference type="GO" id="GO:0005525">
    <property type="term" value="F:GTP binding"/>
    <property type="evidence" value="ECO:0007669"/>
    <property type="project" value="UniProtKB-UniRule"/>
</dbReference>
<keyword evidence="8" id="KW-0963">Cytoplasm</keyword>
<dbReference type="PANTHER" id="PTHR11846:SF0">
    <property type="entry name" value="ADENYLOSUCCINATE SYNTHETASE"/>
    <property type="match status" value="1"/>
</dbReference>
<keyword evidence="3 8" id="KW-0479">Metal-binding</keyword>
<dbReference type="InterPro" id="IPR042110">
    <property type="entry name" value="Adenylosuccinate_synth_dom2"/>
</dbReference>
<comment type="subcellular location">
    <subcellularLocation>
        <location evidence="8">Cytoplasm</location>
    </subcellularLocation>
</comment>
<sequence length="429" mass="46085">MPLEIVIGTQWGDEGKGRVVDLLSARADIVARYNGGDNAGHTVTVGEKVFKLHLIPSGIIHPGTIGVIGNGVVVYPPTLFSEIEMLEQNGVEASPQRLRLSHAAHLITPAHRALDRAQEVARGAGQIGTTGRGIGPAYTDKAARRGIRLEEMLNPEAFHKRMLAHVEEANQWLVGVYQAEALDPQAVADEYAEYAEKMHPYITDTSLLLWQALQNGQTVLAEGAQGTLLDLDHGTYPFVTSSTPTAAGALVGLGLGPGTAARVIGVTKAFQTRVGAGPFPTEVSGEMATRLRGTGANPWDEYGTTTGRPRRVGWLDGVLLRYAVRVNNVTDLVVTKLDVLSGLPSILLCTGYRVNGSVLTDLPLGPADLSPFEPVYEELPGWTADVRGARSWKDLPREAQRYLSRISELCGVPVCQVSVGPEREQVVDL</sequence>
<feature type="binding site" evidence="8">
    <location>
        <position position="144"/>
    </location>
    <ligand>
        <name>IMP</name>
        <dbReference type="ChEBI" id="CHEBI:58053"/>
        <note>ligand shared between dimeric partners</note>
    </ligand>
</feature>
<comment type="cofactor">
    <cofactor evidence="8">
        <name>Mg(2+)</name>
        <dbReference type="ChEBI" id="CHEBI:18420"/>
    </cofactor>
    <text evidence="8">Binds 1 Mg(2+) ion per subunit.</text>
</comment>
<evidence type="ECO:0000256" key="3">
    <source>
        <dbReference type="ARBA" id="ARBA00022723"/>
    </source>
</evidence>
<dbReference type="InterPro" id="IPR018220">
    <property type="entry name" value="Adenylosuccin_syn_GTP-bd"/>
</dbReference>
<dbReference type="NCBIfam" id="TIGR00184">
    <property type="entry name" value="purA"/>
    <property type="match status" value="1"/>
</dbReference>
<dbReference type="AlphaFoldDB" id="E8N1X0"/>
<dbReference type="SMART" id="SM00788">
    <property type="entry name" value="Adenylsucc_synt"/>
    <property type="match status" value="1"/>
</dbReference>
<dbReference type="GO" id="GO:0004019">
    <property type="term" value="F:adenylosuccinate synthase activity"/>
    <property type="evidence" value="ECO:0007669"/>
    <property type="project" value="UniProtKB-UniRule"/>
</dbReference>
<feature type="binding site" evidence="8">
    <location>
        <begin position="12"/>
        <end position="18"/>
    </location>
    <ligand>
        <name>GTP</name>
        <dbReference type="ChEBI" id="CHEBI:37565"/>
    </ligand>
</feature>
<feature type="binding site" evidence="8">
    <location>
        <begin position="418"/>
        <end position="420"/>
    </location>
    <ligand>
        <name>GTP</name>
        <dbReference type="ChEBI" id="CHEBI:37565"/>
    </ligand>
</feature>
<evidence type="ECO:0000256" key="8">
    <source>
        <dbReference type="HAMAP-Rule" id="MF_00011"/>
    </source>
</evidence>
<protein>
    <recommendedName>
        <fullName evidence="8 10">Adenylosuccinate synthetase</fullName>
        <shortName evidence="8">AMPSase</shortName>
        <shortName evidence="8">AdSS</shortName>
        <ecNumber evidence="8 10">6.3.4.4</ecNumber>
    </recommendedName>
    <alternativeName>
        <fullName evidence="8">IMP--aspartate ligase</fullName>
    </alternativeName>
</protein>
<comment type="function">
    <text evidence="8">Plays an important role in the de novo pathway of purine nucleotide biosynthesis. Catalyzes the first committed step in the biosynthesis of AMP from IMP.</text>
</comment>